<feature type="transmembrane region" description="Helical" evidence="6">
    <location>
        <begin position="459"/>
        <end position="477"/>
    </location>
</feature>
<dbReference type="InterPro" id="IPR025405">
    <property type="entry name" value="DUF4131"/>
</dbReference>
<evidence type="ECO:0000256" key="2">
    <source>
        <dbReference type="ARBA" id="ARBA00022475"/>
    </source>
</evidence>
<evidence type="ECO:0000256" key="6">
    <source>
        <dbReference type="SAM" id="Phobius"/>
    </source>
</evidence>
<evidence type="ECO:0000313" key="10">
    <source>
        <dbReference type="Proteomes" id="UP000182932"/>
    </source>
</evidence>
<feature type="transmembrane region" description="Helical" evidence="6">
    <location>
        <begin position="20"/>
        <end position="36"/>
    </location>
</feature>
<dbReference type="PANTHER" id="PTHR30619">
    <property type="entry name" value="DNA INTERNALIZATION/COMPETENCE PROTEIN COMEC/REC2"/>
    <property type="match status" value="1"/>
</dbReference>
<evidence type="ECO:0000256" key="3">
    <source>
        <dbReference type="ARBA" id="ARBA00022692"/>
    </source>
</evidence>
<name>A0A975ZNL6_9RHOB</name>
<feature type="transmembrane region" description="Helical" evidence="6">
    <location>
        <begin position="253"/>
        <end position="274"/>
    </location>
</feature>
<dbReference type="RefSeq" id="WP_074836689.1">
    <property type="nucleotide sequence ID" value="NZ_FNYY01000007.1"/>
</dbReference>
<dbReference type="PANTHER" id="PTHR30619:SF1">
    <property type="entry name" value="RECOMBINATION PROTEIN 2"/>
    <property type="match status" value="1"/>
</dbReference>
<dbReference type="GO" id="GO:0005886">
    <property type="term" value="C:plasma membrane"/>
    <property type="evidence" value="ECO:0007669"/>
    <property type="project" value="UniProtKB-SubCell"/>
</dbReference>
<evidence type="ECO:0000313" key="9">
    <source>
        <dbReference type="EMBL" id="SEJ56509.1"/>
    </source>
</evidence>
<comment type="subcellular location">
    <subcellularLocation>
        <location evidence="1">Cell membrane</location>
        <topology evidence="1">Multi-pass membrane protein</topology>
    </subcellularLocation>
</comment>
<feature type="transmembrane region" description="Helical" evidence="6">
    <location>
        <begin position="66"/>
        <end position="85"/>
    </location>
</feature>
<dbReference type="AlphaFoldDB" id="A0A975ZNL6"/>
<sequence length="671" mass="69229">MWMWQAIGQGILGQRGALMPWSPVMLALGIGGYFALRQEPPVWALIALAGCAVVAFLVAWKAGPLLGPGLLAAGLVAAGVALAGARAQAVAAPVLDFRYYGPIEGRVVGMDRSASGALRLTLDRVRLHRVREVPARVRISLHGPPGAVPRPGLRVMTTGHLSPPQGPVEPGGFDFRRHAWFLGVGAVGYARVPLVVSAQPDGGQPVFALRMRLSRAVQAALPGEVGAFAAAITTGDRSGMGEATKQALRDTNLAHLLAISGLHMGLLASFVFGAVRLALAAVPVVALRVPGRKIAALAALVAAAGYLALSGGNVATERAFVMVAVALTAVLFDRRAISLRAVAVAAMIVLILRPEALLGPGFQMSFAATTALVAVFSRLRGAPQMMPRWLWPLVAVMLSSAVAGLATAPVAAAHFNRIAQWGLLANLTTVPLMGLVVMPAAVVAACLAPFGLEAPALWFLGRGLAWVLTVAHEVAGWDGALRHVVAPGALVLPLMALGGLFSMLWRGRVAMLGAGPVLAALALWSTAERPAILIAASGGLVGLTGESGRALSRARGSGFVARVWLENDGDGADQAGAALRWPEVDGGLASAPMPGGGTLWHVAGQRGRASFPGCRSSDLAVFNTPGPHPGACLAFTPETLRQSGALAVTFSEGAPQVRTVADQSGRRLWTP</sequence>
<evidence type="ECO:0000256" key="5">
    <source>
        <dbReference type="ARBA" id="ARBA00023136"/>
    </source>
</evidence>
<keyword evidence="3 6" id="KW-0812">Transmembrane</keyword>
<feature type="domain" description="ComEC/Rec2-related protein" evidence="7">
    <location>
        <begin position="233"/>
        <end position="508"/>
    </location>
</feature>
<feature type="transmembrane region" description="Helical" evidence="6">
    <location>
        <begin position="43"/>
        <end position="60"/>
    </location>
</feature>
<keyword evidence="10" id="KW-1185">Reference proteome</keyword>
<feature type="transmembrane region" description="Helical" evidence="6">
    <location>
        <begin position="389"/>
        <end position="412"/>
    </location>
</feature>
<dbReference type="NCBIfam" id="TIGR00360">
    <property type="entry name" value="ComEC_N-term"/>
    <property type="match status" value="1"/>
</dbReference>
<dbReference type="Proteomes" id="UP000182932">
    <property type="component" value="Unassembled WGS sequence"/>
</dbReference>
<dbReference type="Pfam" id="PF13567">
    <property type="entry name" value="DUF4131"/>
    <property type="match status" value="1"/>
</dbReference>
<protein>
    <submittedName>
        <fullName evidence="9">Competence protein ComEC</fullName>
    </submittedName>
</protein>
<feature type="transmembrane region" description="Helical" evidence="6">
    <location>
        <begin position="294"/>
        <end position="315"/>
    </location>
</feature>
<dbReference type="InterPro" id="IPR052159">
    <property type="entry name" value="Competence_DNA_uptake"/>
</dbReference>
<evidence type="ECO:0000256" key="4">
    <source>
        <dbReference type="ARBA" id="ARBA00022989"/>
    </source>
</evidence>
<dbReference type="GeneID" id="80818586"/>
<comment type="caution">
    <text evidence="9">The sequence shown here is derived from an EMBL/GenBank/DDBJ whole genome shotgun (WGS) entry which is preliminary data.</text>
</comment>
<feature type="domain" description="DUF4131" evidence="8">
    <location>
        <begin position="40"/>
        <end position="191"/>
    </location>
</feature>
<accession>A0A975ZNL6</accession>
<keyword evidence="2" id="KW-1003">Cell membrane</keyword>
<evidence type="ECO:0000259" key="7">
    <source>
        <dbReference type="Pfam" id="PF03772"/>
    </source>
</evidence>
<organism evidence="9 10">
    <name type="scientific">Marinovum algicola</name>
    <dbReference type="NCBI Taxonomy" id="42444"/>
    <lineage>
        <taxon>Bacteria</taxon>
        <taxon>Pseudomonadati</taxon>
        <taxon>Pseudomonadota</taxon>
        <taxon>Alphaproteobacteria</taxon>
        <taxon>Rhodobacterales</taxon>
        <taxon>Roseobacteraceae</taxon>
        <taxon>Marinovum</taxon>
    </lineage>
</organism>
<evidence type="ECO:0000259" key="8">
    <source>
        <dbReference type="Pfam" id="PF13567"/>
    </source>
</evidence>
<dbReference type="EMBL" id="FNYY01000007">
    <property type="protein sequence ID" value="SEJ56509.1"/>
    <property type="molecule type" value="Genomic_DNA"/>
</dbReference>
<keyword evidence="4 6" id="KW-1133">Transmembrane helix</keyword>
<dbReference type="InterPro" id="IPR004477">
    <property type="entry name" value="ComEC_N"/>
</dbReference>
<keyword evidence="5 6" id="KW-0472">Membrane</keyword>
<feature type="transmembrane region" description="Helical" evidence="6">
    <location>
        <begin position="432"/>
        <end position="452"/>
    </location>
</feature>
<evidence type="ECO:0000256" key="1">
    <source>
        <dbReference type="ARBA" id="ARBA00004651"/>
    </source>
</evidence>
<gene>
    <name evidence="9" type="ORF">SAMN04487940_107107</name>
</gene>
<feature type="transmembrane region" description="Helical" evidence="6">
    <location>
        <begin position="483"/>
        <end position="502"/>
    </location>
</feature>
<reference evidence="9 10" key="1">
    <citation type="submission" date="2016-10" db="EMBL/GenBank/DDBJ databases">
        <authorList>
            <person name="Varghese N."/>
            <person name="Submissions S."/>
        </authorList>
    </citation>
    <scope>NUCLEOTIDE SEQUENCE [LARGE SCALE GENOMIC DNA]</scope>
    <source>
        <strain evidence="9 10">FF3</strain>
    </source>
</reference>
<proteinExistence type="predicted"/>
<dbReference type="Pfam" id="PF03772">
    <property type="entry name" value="Competence"/>
    <property type="match status" value="1"/>
</dbReference>
<feature type="transmembrane region" description="Helical" evidence="6">
    <location>
        <begin position="336"/>
        <end position="352"/>
    </location>
</feature>